<accession>A0A1Q9E2I6</accession>
<proteinExistence type="predicted"/>
<feature type="compositionally biased region" description="Polar residues" evidence="1">
    <location>
        <begin position="63"/>
        <end position="84"/>
    </location>
</feature>
<dbReference type="InterPro" id="IPR011990">
    <property type="entry name" value="TPR-like_helical_dom_sf"/>
</dbReference>
<feature type="region of interest" description="Disordered" evidence="1">
    <location>
        <begin position="188"/>
        <end position="214"/>
    </location>
</feature>
<feature type="region of interest" description="Disordered" evidence="1">
    <location>
        <begin position="25"/>
        <end position="85"/>
    </location>
</feature>
<sequence length="2126" mass="227907">MRVVCVVKGDLMADFGWEASASASFEPSSRASGGKVQIPGQETNSTHRRRRGVAGRNGFADPSTPTGSLRSQEVARSSGGTSSRSKARPKLVWLLSVLWCGEVPDLVHVNDTILTLGLPRRGRFNLNRLRSSSPPRLNVNPADCAGSLSAVVAVDSSSIRAMSGIPVSGSIMFKDGTAFWQISPQASSSAASPSDIPVSPGTIPPPWESSHSRSDQVILEKIRDGSAKVHESRLPVSAADIRSLQATFSSTWDCRLEWRKAFALEDTPNKMLAIEDGHDILYFSLHLPHVQFNEASDGTAFLQISPQASSSAVILEKIRGGLKHCHSSASSSGGTTEYEDKCEGRTGLALNGEIGIRSIIVEGNVDLLSGETTVDVTVETGLVLEALLEGQGACSFTAARRFPKKPYVKTVCGTYGCLIVMVQGLAEADAFGSLTGAVATKLEATLKSGASFKVDPVSGKVTGSAKGADFSRKAGVDVALSADAIVRFGLGPEVVIWLIPGVPVTIKPQVSLEIRAAGTITYSTQTASGSLIQTGGGLESGVSLVTNHSSANDVDACVAVGLNLLATADLSALGIPDQIAVSLDTQFLQDAIEEAIRAVAAAASRFLTSGLECFSSVAADATQSIIDEATEAAVDAWDALIPDLNFDWQSPSISFLTQQQCWEVAQSAKGSMDACKQRWHILLSPVLAPESYETQVYQPDFTVQTEYCGFINYGDRVVLSLNPDIFDSTCGQYGCAVGYVDTLDHGRMKFAEGGDEPDAFYVYGTEQVKPGECAKFGDEVVLSWSEASGEGCVPGSLSHCVEPDNCEVFSNENMKDDSLTFAQRRALCATACFGNLRGLALDFSADGTCRCSRDNELPQANATSSFCTRRAQSVECIAGQAEPPYIFERSYLTEAACAGACFGAGGYAFDFTLTPRKDSCRCVGKGEALVDSGTFGRRYCTRAQEIFQVFDSGRCESFGWSTVSTATQCARAARFVGWPCKNDCQAIDGGGINPVGCIGSQEDGLQWNFRSTGAPAGDGFSQVCYRTARETFKQFANGSSCVEQGWSIVQDPEQCARAANALGLRCLTKEANTPRCRSKPASDPTLPAGCYGDTFLEFNPYLESNESFVGQTSSLGYVCVRVLESEEYDVPRVCAEGQLQAGGPFLFQRKMGRTDAAEMSCAAACFASGGVAFDIAFANTRDSCRCVGSVGAQNPSDDPGRGKKRRYCARPAPSASCAAGEAPNVAAEDLLFETSWTDEKLCAGACHAAASDPSLVAFQVDSEESESSCRCFYKNQAPVVEHPTRQYCSFPDARRVSLLQIESENTAATVSLGQQTQQQDIPRACSPGQTQPYGPYVFRRELNNEKDCAEACFTAGGVAFDYTLKLKSDSCRCVGLEGAKNPRSNTGGDKRIYCAKPQGSSCRLGEVPESPETVLFVAKFPDEAACGAFCWAAGGIASQTGRVVFDYTTQVRKDSCRCVVPGQALTRRPGGGRRMLCRFNDVLSPFCGATGCSVGYDGDFMQFNRGSDVSFQPRFFLRAPPGLSKDGTCVYFGDRVVIAASADPAETDCGWYGCKVAGVTEEGAMAFQAGGQSPTLFYLRPALAESGSYDDPSSVVSANADLLEPGADRPYIPKLYNLRPPNCQDQRAPPTTGGVPMDEAARPCPAAALVEEGRWQEAEGLFLKALESMAAAHPDRLHCTNGLAEVLHKRGRLQEAEALYRQMLEVEGVEPGGGGRQEEPAPEILRVFSGLADVLLDSGLFPKAEALHRRVLEARRAAFGEIILDLCPEDMQVNTIGELSGCNIQRMHEAQVTGAGTDCRGQDLRKAPQPLASITLRRLLNAQEGRMPLLMLRAGSLRTETCPVGHWGGSGNEAATERSSGSKEWFCAGQPAYGTQIVLVDGAKNYKAMRCRVSLALAFTACLNHGPALELWNAADACMYKSYKKPQSELASLASADLKLAEWATLHRAFHVQFYKGLAPRPALESMASRGEVLPAVCTYIQSKPALISGKRYRRVDGERCYEYLASRSFGELATRQLEEAQEPIFGALAPAAELSEPLLADQSAEQGRNVEDDLLTLASLHCQTQEEWQVFELCSIMCDKGGCRCQEWQVFELCGIMCDKGGHSRKRRKLETERKRVASAALGSC</sequence>
<evidence type="ECO:0000313" key="2">
    <source>
        <dbReference type="EMBL" id="OLQ01642.1"/>
    </source>
</evidence>
<feature type="compositionally biased region" description="Low complexity" evidence="1">
    <location>
        <begin position="188"/>
        <end position="200"/>
    </location>
</feature>
<evidence type="ECO:0000256" key="1">
    <source>
        <dbReference type="SAM" id="MobiDB-lite"/>
    </source>
</evidence>
<name>A0A1Q9E2I6_SYMMI</name>
<keyword evidence="3" id="KW-1185">Reference proteome</keyword>
<dbReference type="Proteomes" id="UP000186817">
    <property type="component" value="Unassembled WGS sequence"/>
</dbReference>
<dbReference type="SUPFAM" id="SSF48452">
    <property type="entry name" value="TPR-like"/>
    <property type="match status" value="1"/>
</dbReference>
<dbReference type="EMBL" id="LSRX01000285">
    <property type="protein sequence ID" value="OLQ01642.1"/>
    <property type="molecule type" value="Genomic_DNA"/>
</dbReference>
<dbReference type="Pfam" id="PF13424">
    <property type="entry name" value="TPR_12"/>
    <property type="match status" value="1"/>
</dbReference>
<comment type="caution">
    <text evidence="2">The sequence shown here is derived from an EMBL/GenBank/DDBJ whole genome shotgun (WGS) entry which is preliminary data.</text>
</comment>
<reference evidence="2 3" key="1">
    <citation type="submission" date="2016-02" db="EMBL/GenBank/DDBJ databases">
        <title>Genome analysis of coral dinoflagellate symbionts highlights evolutionary adaptations to a symbiotic lifestyle.</title>
        <authorList>
            <person name="Aranda M."/>
            <person name="Li Y."/>
            <person name="Liew Y.J."/>
            <person name="Baumgarten S."/>
            <person name="Simakov O."/>
            <person name="Wilson M."/>
            <person name="Piel J."/>
            <person name="Ashoor H."/>
            <person name="Bougouffa S."/>
            <person name="Bajic V.B."/>
            <person name="Ryu T."/>
            <person name="Ravasi T."/>
            <person name="Bayer T."/>
            <person name="Micklem G."/>
            <person name="Kim H."/>
            <person name="Bhak J."/>
            <person name="Lajeunesse T.C."/>
            <person name="Voolstra C.R."/>
        </authorList>
    </citation>
    <scope>NUCLEOTIDE SEQUENCE [LARGE SCALE GENOMIC DNA]</scope>
    <source>
        <strain evidence="2 3">CCMP2467</strain>
    </source>
</reference>
<organism evidence="2 3">
    <name type="scientific">Symbiodinium microadriaticum</name>
    <name type="common">Dinoflagellate</name>
    <name type="synonym">Zooxanthella microadriatica</name>
    <dbReference type="NCBI Taxonomy" id="2951"/>
    <lineage>
        <taxon>Eukaryota</taxon>
        <taxon>Sar</taxon>
        <taxon>Alveolata</taxon>
        <taxon>Dinophyceae</taxon>
        <taxon>Suessiales</taxon>
        <taxon>Symbiodiniaceae</taxon>
        <taxon>Symbiodinium</taxon>
    </lineage>
</organism>
<protein>
    <submittedName>
        <fullName evidence="2">Uncharacterized protein</fullName>
    </submittedName>
</protein>
<dbReference type="Gene3D" id="1.25.40.10">
    <property type="entry name" value="Tetratricopeptide repeat domain"/>
    <property type="match status" value="1"/>
</dbReference>
<dbReference type="OrthoDB" id="420913at2759"/>
<evidence type="ECO:0000313" key="3">
    <source>
        <dbReference type="Proteomes" id="UP000186817"/>
    </source>
</evidence>
<gene>
    <name evidence="2" type="ORF">AK812_SmicGene15606</name>
</gene>